<feature type="domain" description="VWFA" evidence="2">
    <location>
        <begin position="328"/>
        <end position="523"/>
    </location>
</feature>
<dbReference type="EMBL" id="FNSA01000003">
    <property type="protein sequence ID" value="SEB93738.1"/>
    <property type="molecule type" value="Genomic_DNA"/>
</dbReference>
<keyword evidence="1" id="KW-0472">Membrane</keyword>
<dbReference type="RefSeq" id="WP_068740923.1">
    <property type="nucleotide sequence ID" value="NZ_FNSA01000003.1"/>
</dbReference>
<evidence type="ECO:0000256" key="1">
    <source>
        <dbReference type="SAM" id="Phobius"/>
    </source>
</evidence>
<dbReference type="PROSITE" id="PS50234">
    <property type="entry name" value="VWFA"/>
    <property type="match status" value="1"/>
</dbReference>
<dbReference type="STRING" id="57704.SAMN04489793_1147"/>
<organism evidence="3 4">
    <name type="scientific">Tsukamurella tyrosinosolvens</name>
    <dbReference type="NCBI Taxonomy" id="57704"/>
    <lineage>
        <taxon>Bacteria</taxon>
        <taxon>Bacillati</taxon>
        <taxon>Actinomycetota</taxon>
        <taxon>Actinomycetes</taxon>
        <taxon>Mycobacteriales</taxon>
        <taxon>Tsukamurellaceae</taxon>
        <taxon>Tsukamurella</taxon>
    </lineage>
</organism>
<dbReference type="SMART" id="SM00327">
    <property type="entry name" value="VWA"/>
    <property type="match status" value="1"/>
</dbReference>
<evidence type="ECO:0000259" key="2">
    <source>
        <dbReference type="PROSITE" id="PS50234"/>
    </source>
</evidence>
<evidence type="ECO:0000313" key="3">
    <source>
        <dbReference type="EMBL" id="SEB93738.1"/>
    </source>
</evidence>
<dbReference type="SUPFAM" id="SSF53300">
    <property type="entry name" value="vWA-like"/>
    <property type="match status" value="1"/>
</dbReference>
<keyword evidence="1" id="KW-0812">Transmembrane</keyword>
<sequence>MGRHDAPGESAPEKPRGRNLARLLLGAGLVAILVAGIVAIVGGKFAGCGATNTVTVMADPALAAAARSQASLASDRCTTIAVTEAPDRESAGRLAGGGADLWLAPSRLRADAVSAQLGRELPTTVVAGSPIVLAGTAIPQPASWSEAMTQATIRAVPADSPYADAPVAAAVAESSRPGAGAGDDQALNAVLAQYAQAAKRVSGEPVAAAAAEGGVVAVPEYAYLAEKKGRGELAAVVPKTGAPRDELLLAVAATGDRKAAATAAGERLTKAFTSADGLAALARDGLRGTALAEAPSGGVGAVTALPDPDRARLARAEQTYSTLAVPLKALVVVDTSGSMNEKVGDTTRIGMLASGFTKVVTQIPEANAVGLWTFALATNGGKDWTEVVPTARLSDKRGPTTQRQALLDGVNSLPGRVRGGTGLYDTTLAAYRQAVKDFDPAYSNSLILLSDGGNEKNGGTTLDELVAELKKLVDPARPVNIHTVGISKDADLPALKKIADATGGTAQSADTEQQMLADFVNAVAKRAK</sequence>
<dbReference type="Proteomes" id="UP000182241">
    <property type="component" value="Unassembled WGS sequence"/>
</dbReference>
<dbReference type="InterPro" id="IPR002035">
    <property type="entry name" value="VWF_A"/>
</dbReference>
<dbReference type="Pfam" id="PF00092">
    <property type="entry name" value="VWA"/>
    <property type="match status" value="1"/>
</dbReference>
<protein>
    <submittedName>
        <fullName evidence="3">von Willebrand factor type A domain-containing protein</fullName>
    </submittedName>
</protein>
<dbReference type="AlphaFoldDB" id="A0A1H4NFW7"/>
<evidence type="ECO:0000313" key="4">
    <source>
        <dbReference type="Proteomes" id="UP000182241"/>
    </source>
</evidence>
<reference evidence="4" key="1">
    <citation type="submission" date="2016-10" db="EMBL/GenBank/DDBJ databases">
        <authorList>
            <person name="Varghese N."/>
            <person name="Submissions S."/>
        </authorList>
    </citation>
    <scope>NUCLEOTIDE SEQUENCE [LARGE SCALE GENOMIC DNA]</scope>
    <source>
        <strain evidence="4">DSM 44234</strain>
    </source>
</reference>
<feature type="transmembrane region" description="Helical" evidence="1">
    <location>
        <begin position="20"/>
        <end position="42"/>
    </location>
</feature>
<dbReference type="InterPro" id="IPR036465">
    <property type="entry name" value="vWFA_dom_sf"/>
</dbReference>
<proteinExistence type="predicted"/>
<accession>A0A1H4NFW7</accession>
<dbReference type="Gene3D" id="3.40.50.410">
    <property type="entry name" value="von Willebrand factor, type A domain"/>
    <property type="match status" value="1"/>
</dbReference>
<dbReference type="OrthoDB" id="5621159at2"/>
<name>A0A1H4NFW7_TSUTY</name>
<gene>
    <name evidence="3" type="ORF">SAMN04489793_1147</name>
</gene>
<keyword evidence="4" id="KW-1185">Reference proteome</keyword>
<keyword evidence="1" id="KW-1133">Transmembrane helix</keyword>